<proteinExistence type="predicted"/>
<dbReference type="InterPro" id="IPR011928">
    <property type="entry name" value="Phage_phiJL001_Gp84"/>
</dbReference>
<dbReference type="STRING" id="1397108.IMCC12053_2108"/>
<dbReference type="Pfam" id="PF09356">
    <property type="entry name" value="Phage_BR0599"/>
    <property type="match status" value="1"/>
</dbReference>
<evidence type="ECO:0000313" key="2">
    <source>
        <dbReference type="EMBL" id="ALI56055.1"/>
    </source>
</evidence>
<dbReference type="RefSeq" id="WP_062218762.1">
    <property type="nucleotide sequence ID" value="NZ_CP012023.1"/>
</dbReference>
<sequence>MAVPSDHFPAALKAHLARGITTVCRAWALTRRDGVVLGFTDHDLDLRFDGIVFKADTGLTAQALEQTTGLSVDNTESLGALSSVAVDERDIEAGRFDSATVKAWLVNWADVSERVLQFNGTFGEITRVGGGFRAELRGLTEGLNQPQGRVYHSACSAVLGGASCGFDLDALGYSAEVSVEAVDGARVFRMTGLAEFDDRWFERGRLVVRSGAAAGLVGIVKNDRLTATGRVIDLWDPLRGAVAVGDTIRLEAGCDKRAETCRLKFNNFNNFRGFPHIPGDDWLAAYPSSSDDNDGGSRQGGA</sequence>
<gene>
    <name evidence="2" type="ORF">IMCC12053_2108</name>
</gene>
<dbReference type="Pfam" id="PF09931">
    <property type="entry name" value="Phage_phiJL001_Gp84_N"/>
    <property type="match status" value="1"/>
</dbReference>
<dbReference type="OrthoDB" id="1633386at2"/>
<reference evidence="2 3" key="1">
    <citation type="submission" date="2015-05" db="EMBL/GenBank/DDBJ databases">
        <authorList>
            <person name="Wang D.B."/>
            <person name="Wang M."/>
        </authorList>
    </citation>
    <scope>NUCLEOTIDE SEQUENCE [LARGE SCALE GENOMIC DNA]</scope>
    <source>
        <strain evidence="2 3">IMCC 12053</strain>
    </source>
</reference>
<dbReference type="Proteomes" id="UP000064920">
    <property type="component" value="Chromosome"/>
</dbReference>
<dbReference type="InterPro" id="IPR018964">
    <property type="entry name" value="Phage_phiJL001_Gp84_C"/>
</dbReference>
<keyword evidence="3" id="KW-1185">Reference proteome</keyword>
<protein>
    <submittedName>
        <fullName evidence="2">FAD/FMN-containing dehydrogenase</fullName>
    </submittedName>
</protein>
<organism evidence="2 3">
    <name type="scientific">Celeribacter marinus</name>
    <dbReference type="NCBI Taxonomy" id="1397108"/>
    <lineage>
        <taxon>Bacteria</taxon>
        <taxon>Pseudomonadati</taxon>
        <taxon>Pseudomonadota</taxon>
        <taxon>Alphaproteobacteria</taxon>
        <taxon>Rhodobacterales</taxon>
        <taxon>Roseobacteraceae</taxon>
        <taxon>Celeribacter</taxon>
    </lineage>
</organism>
<dbReference type="KEGG" id="cmar:IMCC12053_2108"/>
<evidence type="ECO:0000259" key="1">
    <source>
        <dbReference type="Pfam" id="PF09356"/>
    </source>
</evidence>
<dbReference type="AlphaFoldDB" id="A0A0P0A060"/>
<name>A0A0P0A060_9RHOB</name>
<evidence type="ECO:0000313" key="3">
    <source>
        <dbReference type="Proteomes" id="UP000064920"/>
    </source>
</evidence>
<dbReference type="EMBL" id="CP012023">
    <property type="protein sequence ID" value="ALI56055.1"/>
    <property type="molecule type" value="Genomic_DNA"/>
</dbReference>
<accession>A0A0P0A060</accession>
<dbReference type="NCBIfam" id="TIGR02218">
    <property type="entry name" value="phg_TIGR02218"/>
    <property type="match status" value="1"/>
</dbReference>
<feature type="domain" description="Bacteriophage phiJL001 Gp84 C-terminal" evidence="1">
    <location>
        <begin position="199"/>
        <end position="281"/>
    </location>
</feature>
<dbReference type="PATRIC" id="fig|1397108.4.peg.2160"/>